<keyword evidence="2" id="KW-1185">Reference proteome</keyword>
<gene>
    <name evidence="1" type="ORF">KFK09_020682</name>
</gene>
<organism evidence="1 2">
    <name type="scientific">Dendrobium nobile</name>
    <name type="common">Orchid</name>
    <dbReference type="NCBI Taxonomy" id="94219"/>
    <lineage>
        <taxon>Eukaryota</taxon>
        <taxon>Viridiplantae</taxon>
        <taxon>Streptophyta</taxon>
        <taxon>Embryophyta</taxon>
        <taxon>Tracheophyta</taxon>
        <taxon>Spermatophyta</taxon>
        <taxon>Magnoliopsida</taxon>
        <taxon>Liliopsida</taxon>
        <taxon>Asparagales</taxon>
        <taxon>Orchidaceae</taxon>
        <taxon>Epidendroideae</taxon>
        <taxon>Malaxideae</taxon>
        <taxon>Dendrobiinae</taxon>
        <taxon>Dendrobium</taxon>
    </lineage>
</organism>
<dbReference type="OrthoDB" id="1303983at2759"/>
<evidence type="ECO:0000313" key="2">
    <source>
        <dbReference type="Proteomes" id="UP000829196"/>
    </source>
</evidence>
<name>A0A8T3ATP0_DENNO</name>
<comment type="caution">
    <text evidence="1">The sequence shown here is derived from an EMBL/GenBank/DDBJ whole genome shotgun (WGS) entry which is preliminary data.</text>
</comment>
<dbReference type="PANTHER" id="PTHR47481:SF31">
    <property type="entry name" value="OS01G0873500 PROTEIN"/>
    <property type="match status" value="1"/>
</dbReference>
<dbReference type="Pfam" id="PF14223">
    <property type="entry name" value="Retrotran_gag_2"/>
    <property type="match status" value="1"/>
</dbReference>
<proteinExistence type="predicted"/>
<dbReference type="PANTHER" id="PTHR47481">
    <property type="match status" value="1"/>
</dbReference>
<accession>A0A8T3ATP0</accession>
<protein>
    <recommendedName>
        <fullName evidence="3">Retrovirus-related Pol polyprotein from transposon RE1</fullName>
    </recommendedName>
</protein>
<sequence length="279" mass="31494">MGDQDSINFIPPSSSTQVDLTTTISIPPPLKFLVSNIKNLVPHSLTTETYPIWRIQLLQQFTANGYAGHLTGTVQTPADVTSADYTRWQVIDNNLLSALFSTISQYILPYIITSTTTHEAWTVLERRLQPTTRSLVIQLKNELYHIHMKDQSLQQYLTRIKTIVDNISSSDSKIDPEDIILHVPNGLPLTFNSFKSTIHNSLLPIDLDTFYSLLCNEEIHLQQELVQDQAIGSTNIALYTAQSNQYRGRNNKHYYKNKHPQASTNILSQQLIASTGPTV</sequence>
<dbReference type="Proteomes" id="UP000829196">
    <property type="component" value="Unassembled WGS sequence"/>
</dbReference>
<dbReference type="EMBL" id="JAGYWB010000015">
    <property type="protein sequence ID" value="KAI0497455.1"/>
    <property type="molecule type" value="Genomic_DNA"/>
</dbReference>
<reference evidence="1" key="1">
    <citation type="journal article" date="2022" name="Front. Genet.">
        <title>Chromosome-Scale Assembly of the Dendrobium nobile Genome Provides Insights Into the Molecular Mechanism of the Biosynthesis of the Medicinal Active Ingredient of Dendrobium.</title>
        <authorList>
            <person name="Xu Q."/>
            <person name="Niu S.-C."/>
            <person name="Li K.-L."/>
            <person name="Zheng P.-J."/>
            <person name="Zhang X.-J."/>
            <person name="Jia Y."/>
            <person name="Liu Y."/>
            <person name="Niu Y.-X."/>
            <person name="Yu L.-H."/>
            <person name="Chen D.-F."/>
            <person name="Zhang G.-Q."/>
        </authorList>
    </citation>
    <scope>NUCLEOTIDE SEQUENCE</scope>
    <source>
        <tissue evidence="1">Leaf</tissue>
    </source>
</reference>
<evidence type="ECO:0008006" key="3">
    <source>
        <dbReference type="Google" id="ProtNLM"/>
    </source>
</evidence>
<dbReference type="AlphaFoldDB" id="A0A8T3ATP0"/>
<evidence type="ECO:0000313" key="1">
    <source>
        <dbReference type="EMBL" id="KAI0497455.1"/>
    </source>
</evidence>